<keyword evidence="2" id="KW-1185">Reference proteome</keyword>
<dbReference type="AlphaFoldDB" id="A0A1I7XNK1"/>
<feature type="region of interest" description="Disordered" evidence="1">
    <location>
        <begin position="1"/>
        <end position="27"/>
    </location>
</feature>
<reference evidence="3" key="1">
    <citation type="submission" date="2016-11" db="UniProtKB">
        <authorList>
            <consortium name="WormBaseParasite"/>
        </authorList>
    </citation>
    <scope>IDENTIFICATION</scope>
</reference>
<proteinExistence type="predicted"/>
<sequence length="27" mass="3272">MVYKEKRDQTSQFIQGDMENSPRQELI</sequence>
<name>A0A1I7XNK1_HETBA</name>
<evidence type="ECO:0000313" key="3">
    <source>
        <dbReference type="WBParaSite" id="Hba_18909"/>
    </source>
</evidence>
<organism evidence="2 3">
    <name type="scientific">Heterorhabditis bacteriophora</name>
    <name type="common">Entomopathogenic nematode worm</name>
    <dbReference type="NCBI Taxonomy" id="37862"/>
    <lineage>
        <taxon>Eukaryota</taxon>
        <taxon>Metazoa</taxon>
        <taxon>Ecdysozoa</taxon>
        <taxon>Nematoda</taxon>
        <taxon>Chromadorea</taxon>
        <taxon>Rhabditida</taxon>
        <taxon>Rhabditina</taxon>
        <taxon>Rhabditomorpha</taxon>
        <taxon>Strongyloidea</taxon>
        <taxon>Heterorhabditidae</taxon>
        <taxon>Heterorhabditis</taxon>
    </lineage>
</organism>
<evidence type="ECO:0000313" key="2">
    <source>
        <dbReference type="Proteomes" id="UP000095283"/>
    </source>
</evidence>
<dbReference type="Proteomes" id="UP000095283">
    <property type="component" value="Unplaced"/>
</dbReference>
<protein>
    <submittedName>
        <fullName evidence="3">Uncharacterized protein</fullName>
    </submittedName>
</protein>
<accession>A0A1I7XNK1</accession>
<dbReference type="WBParaSite" id="Hba_18909">
    <property type="protein sequence ID" value="Hba_18909"/>
    <property type="gene ID" value="Hba_18909"/>
</dbReference>
<evidence type="ECO:0000256" key="1">
    <source>
        <dbReference type="SAM" id="MobiDB-lite"/>
    </source>
</evidence>